<dbReference type="PROSITE" id="PS50222">
    <property type="entry name" value="EF_HAND_2"/>
    <property type="match status" value="2"/>
</dbReference>
<dbReference type="PANTHER" id="PTHR23048:SF49">
    <property type="entry name" value="FI08416P-RELATED"/>
    <property type="match status" value="1"/>
</dbReference>
<protein>
    <submittedName>
        <fullName evidence="3">Myosin light polypeptide 6</fullName>
    </submittedName>
</protein>
<dbReference type="GO" id="GO:0016460">
    <property type="term" value="C:myosin II complex"/>
    <property type="evidence" value="ECO:0007669"/>
    <property type="project" value="TreeGrafter"/>
</dbReference>
<feature type="domain" description="EF-hand" evidence="2">
    <location>
        <begin position="116"/>
        <end position="151"/>
    </location>
</feature>
<dbReference type="PANTHER" id="PTHR23048">
    <property type="entry name" value="MYOSIN LIGHT CHAIN 1, 3"/>
    <property type="match status" value="1"/>
</dbReference>
<keyword evidence="1" id="KW-0677">Repeat</keyword>
<evidence type="ECO:0000256" key="1">
    <source>
        <dbReference type="ARBA" id="ARBA00022737"/>
    </source>
</evidence>
<gene>
    <name evidence="3" type="primary">MYL6_6</name>
    <name evidence="3" type="ORF">OS493_026486</name>
</gene>
<dbReference type="FunFam" id="1.10.238.10:FF:000003">
    <property type="entry name" value="Calmodulin A"/>
    <property type="match status" value="1"/>
</dbReference>
<dbReference type="InterPro" id="IPR011992">
    <property type="entry name" value="EF-hand-dom_pair"/>
</dbReference>
<dbReference type="OrthoDB" id="26525at2759"/>
<dbReference type="GO" id="GO:0005509">
    <property type="term" value="F:calcium ion binding"/>
    <property type="evidence" value="ECO:0007669"/>
    <property type="project" value="InterPro"/>
</dbReference>
<evidence type="ECO:0000259" key="2">
    <source>
        <dbReference type="PROSITE" id="PS50222"/>
    </source>
</evidence>
<dbReference type="AlphaFoldDB" id="A0A9X0CL22"/>
<organism evidence="3 4">
    <name type="scientific">Desmophyllum pertusum</name>
    <dbReference type="NCBI Taxonomy" id="174260"/>
    <lineage>
        <taxon>Eukaryota</taxon>
        <taxon>Metazoa</taxon>
        <taxon>Cnidaria</taxon>
        <taxon>Anthozoa</taxon>
        <taxon>Hexacorallia</taxon>
        <taxon>Scleractinia</taxon>
        <taxon>Caryophylliina</taxon>
        <taxon>Caryophylliidae</taxon>
        <taxon>Desmophyllum</taxon>
    </lineage>
</organism>
<dbReference type="EMBL" id="MU827324">
    <property type="protein sequence ID" value="KAJ7356107.1"/>
    <property type="molecule type" value="Genomic_DNA"/>
</dbReference>
<dbReference type="InterPro" id="IPR050230">
    <property type="entry name" value="CALM/Myosin/TropC-like"/>
</dbReference>
<dbReference type="SUPFAM" id="SSF47473">
    <property type="entry name" value="EF-hand"/>
    <property type="match status" value="1"/>
</dbReference>
<evidence type="ECO:0000313" key="3">
    <source>
        <dbReference type="EMBL" id="KAJ7356107.1"/>
    </source>
</evidence>
<feature type="domain" description="EF-hand" evidence="2">
    <location>
        <begin position="45"/>
        <end position="80"/>
    </location>
</feature>
<dbReference type="Gene3D" id="1.10.238.10">
    <property type="entry name" value="EF-hand"/>
    <property type="match status" value="2"/>
</dbReference>
<keyword evidence="4" id="KW-1185">Reference proteome</keyword>
<comment type="caution">
    <text evidence="3">The sequence shown here is derived from an EMBL/GenBank/DDBJ whole genome shotgun (WGS) entry which is preliminary data.</text>
</comment>
<sequence>MLINCRGLERAVPFQSSPLNEQLCCTSSVRKEKKSADKMSKISDEDMSEFKDAYCLFDRVGDGKIDGDQIEDLLRSMGLNPQGSDLKQVRDDFKDKRVEFEEWLGIYTQFRSKPEPVREDFIEGFKCYDRDGTGTIDGASLRGMLCLRGDSRLTEDEANDILAPVEDAQKGVINYEEIIKLVMSRPEKIE</sequence>
<proteinExistence type="predicted"/>
<reference evidence="3" key="1">
    <citation type="submission" date="2023-01" db="EMBL/GenBank/DDBJ databases">
        <title>Genome assembly of the deep-sea coral Lophelia pertusa.</title>
        <authorList>
            <person name="Herrera S."/>
            <person name="Cordes E."/>
        </authorList>
    </citation>
    <scope>NUCLEOTIDE SEQUENCE</scope>
    <source>
        <strain evidence="3">USNM1676648</strain>
        <tissue evidence="3">Polyp</tissue>
    </source>
</reference>
<dbReference type="Proteomes" id="UP001163046">
    <property type="component" value="Unassembled WGS sequence"/>
</dbReference>
<evidence type="ECO:0000313" key="4">
    <source>
        <dbReference type="Proteomes" id="UP001163046"/>
    </source>
</evidence>
<name>A0A9X0CL22_9CNID</name>
<dbReference type="InterPro" id="IPR002048">
    <property type="entry name" value="EF_hand_dom"/>
</dbReference>
<accession>A0A9X0CL22</accession>